<dbReference type="Gene3D" id="3.90.1200.10">
    <property type="match status" value="1"/>
</dbReference>
<dbReference type="InterPro" id="IPR002575">
    <property type="entry name" value="Aminoglycoside_PTrfase"/>
</dbReference>
<evidence type="ECO:0000313" key="3">
    <source>
        <dbReference type="Proteomes" id="UP000075420"/>
    </source>
</evidence>
<reference evidence="2 3" key="1">
    <citation type="submission" date="2014-02" db="EMBL/GenBank/DDBJ databases">
        <title>The small core and large imbalanced accessory genome model reveals a collaborative survival strategy of Sorangium cellulosum strains in nature.</title>
        <authorList>
            <person name="Han K."/>
            <person name="Peng R."/>
            <person name="Blom J."/>
            <person name="Li Y.-Z."/>
        </authorList>
    </citation>
    <scope>NUCLEOTIDE SEQUENCE [LARGE SCALE GENOMIC DNA]</scope>
    <source>
        <strain evidence="2 3">So0157-25</strain>
    </source>
</reference>
<dbReference type="SUPFAM" id="SSF56112">
    <property type="entry name" value="Protein kinase-like (PK-like)"/>
    <property type="match status" value="1"/>
</dbReference>
<evidence type="ECO:0000313" key="2">
    <source>
        <dbReference type="EMBL" id="KYF54579.1"/>
    </source>
</evidence>
<sequence length="335" mass="36803">MELITLEQGPASAARSLTAEQILAVCRRAFGGRVVVTSARELGGGTFNTTYLVALADQQVILRVAPPPGAALSWDEVALMRRELHIQPFFAALAARMPRTLAADFTHQLIDRDYVFQTFLPGERWDHVADALSPEEAGALWEQFGLVTRTIHDTVGSVFGGPHPAPEFPRWSHAVLHRLERSLETMSGVGLDVADMATALDAIRAHTAVLDEIREPRLMHGDLWLYNLLIERGPGGASIAGVIDADRAFWGDPMADWTVFALSMSASPETQPLHDRFWRAYGRPAPTRASAFRAVVYQAMNAGIALPWGARYGDDDLLHRGKRALREAAEALPRL</sequence>
<dbReference type="InterPro" id="IPR011009">
    <property type="entry name" value="Kinase-like_dom_sf"/>
</dbReference>
<gene>
    <name evidence="2" type="ORF">BE08_38725</name>
</gene>
<proteinExistence type="predicted"/>
<dbReference type="PANTHER" id="PTHR21310">
    <property type="entry name" value="AMINOGLYCOSIDE PHOSPHOTRANSFERASE-RELATED-RELATED"/>
    <property type="match status" value="1"/>
</dbReference>
<name>A0A150PG04_SORCE</name>
<comment type="caution">
    <text evidence="2">The sequence shown here is derived from an EMBL/GenBank/DDBJ whole genome shotgun (WGS) entry which is preliminary data.</text>
</comment>
<dbReference type="Pfam" id="PF01636">
    <property type="entry name" value="APH"/>
    <property type="match status" value="1"/>
</dbReference>
<dbReference type="Gene3D" id="3.30.200.20">
    <property type="entry name" value="Phosphorylase Kinase, domain 1"/>
    <property type="match status" value="1"/>
</dbReference>
<protein>
    <recommendedName>
        <fullName evidence="1">Aminoglycoside phosphotransferase domain-containing protein</fullName>
    </recommendedName>
</protein>
<dbReference type="Proteomes" id="UP000075420">
    <property type="component" value="Unassembled WGS sequence"/>
</dbReference>
<organism evidence="2 3">
    <name type="scientific">Sorangium cellulosum</name>
    <name type="common">Polyangium cellulosum</name>
    <dbReference type="NCBI Taxonomy" id="56"/>
    <lineage>
        <taxon>Bacteria</taxon>
        <taxon>Pseudomonadati</taxon>
        <taxon>Myxococcota</taxon>
        <taxon>Polyangia</taxon>
        <taxon>Polyangiales</taxon>
        <taxon>Polyangiaceae</taxon>
        <taxon>Sorangium</taxon>
    </lineage>
</organism>
<evidence type="ECO:0000259" key="1">
    <source>
        <dbReference type="Pfam" id="PF01636"/>
    </source>
</evidence>
<dbReference type="EMBL" id="JELY01001792">
    <property type="protein sequence ID" value="KYF54579.1"/>
    <property type="molecule type" value="Genomic_DNA"/>
</dbReference>
<accession>A0A150PG04</accession>
<dbReference type="PANTHER" id="PTHR21310:SF15">
    <property type="entry name" value="AMINOGLYCOSIDE PHOSPHOTRANSFERASE DOMAIN-CONTAINING PROTEIN"/>
    <property type="match status" value="1"/>
</dbReference>
<feature type="domain" description="Aminoglycoside phosphotransferase" evidence="1">
    <location>
        <begin position="39"/>
        <end position="291"/>
    </location>
</feature>
<dbReference type="InterPro" id="IPR051678">
    <property type="entry name" value="AGP_Transferase"/>
</dbReference>
<dbReference type="AlphaFoldDB" id="A0A150PG04"/>